<dbReference type="EMBL" id="HBUF01052711">
    <property type="protein sequence ID" value="CAG6622506.1"/>
    <property type="molecule type" value="Transcribed_RNA"/>
</dbReference>
<organism evidence="2">
    <name type="scientific">Cacopsylla melanoneura</name>
    <dbReference type="NCBI Taxonomy" id="428564"/>
    <lineage>
        <taxon>Eukaryota</taxon>
        <taxon>Metazoa</taxon>
        <taxon>Ecdysozoa</taxon>
        <taxon>Arthropoda</taxon>
        <taxon>Hexapoda</taxon>
        <taxon>Insecta</taxon>
        <taxon>Pterygota</taxon>
        <taxon>Neoptera</taxon>
        <taxon>Paraneoptera</taxon>
        <taxon>Hemiptera</taxon>
        <taxon>Sternorrhyncha</taxon>
        <taxon>Psylloidea</taxon>
        <taxon>Psyllidae</taxon>
        <taxon>Psyllinae</taxon>
        <taxon>Cacopsylla</taxon>
    </lineage>
</organism>
<evidence type="ECO:0000256" key="1">
    <source>
        <dbReference type="SAM" id="SignalP"/>
    </source>
</evidence>
<accession>A0A8D8Q210</accession>
<evidence type="ECO:0000313" key="2">
    <source>
        <dbReference type="EMBL" id="CAG6622506.1"/>
    </source>
</evidence>
<name>A0A8D8Q210_9HEMI</name>
<evidence type="ECO:0008006" key="3">
    <source>
        <dbReference type="Google" id="ProtNLM"/>
    </source>
</evidence>
<feature type="chain" id="PRO_5034222446" description="Secreted protein" evidence="1">
    <location>
        <begin position="19"/>
        <end position="108"/>
    </location>
</feature>
<proteinExistence type="predicted"/>
<sequence>MCLFFVLFICFLFANLRGLVVKSIDYWSGGVGFESRPERKILLYCIHIFSANLSPNTLTNITNCGANNPSTDVTSGVNVACLDSQASLYFFIFSSSPCLRIDMTEREV</sequence>
<keyword evidence="1" id="KW-0732">Signal</keyword>
<reference evidence="2" key="1">
    <citation type="submission" date="2021-05" db="EMBL/GenBank/DDBJ databases">
        <authorList>
            <person name="Alioto T."/>
            <person name="Alioto T."/>
            <person name="Gomez Garrido J."/>
        </authorList>
    </citation>
    <scope>NUCLEOTIDE SEQUENCE</scope>
</reference>
<protein>
    <recommendedName>
        <fullName evidence="3">Secreted protein</fullName>
    </recommendedName>
</protein>
<dbReference type="AlphaFoldDB" id="A0A8D8Q210"/>
<feature type="signal peptide" evidence="1">
    <location>
        <begin position="1"/>
        <end position="18"/>
    </location>
</feature>